<gene>
    <name evidence="1" type="ORF">UY67_C0034G0018</name>
</gene>
<evidence type="ECO:0000313" key="1">
    <source>
        <dbReference type="EMBL" id="KKW22881.1"/>
    </source>
</evidence>
<comment type="caution">
    <text evidence="1">The sequence shown here is derived from an EMBL/GenBank/DDBJ whole genome shotgun (WGS) entry which is preliminary data.</text>
</comment>
<protein>
    <submittedName>
        <fullName evidence="1">Uncharacterized protein</fullName>
    </submittedName>
</protein>
<dbReference type="EMBL" id="LCQW01000034">
    <property type="protein sequence ID" value="KKW22881.1"/>
    <property type="molecule type" value="Genomic_DNA"/>
</dbReference>
<proteinExistence type="predicted"/>
<dbReference type="AlphaFoldDB" id="A0A0G1WVW0"/>
<reference evidence="1 2" key="1">
    <citation type="journal article" date="2015" name="Nature">
        <title>rRNA introns, odd ribosomes, and small enigmatic genomes across a large radiation of phyla.</title>
        <authorList>
            <person name="Brown C.T."/>
            <person name="Hug L.A."/>
            <person name="Thomas B.C."/>
            <person name="Sharon I."/>
            <person name="Castelle C.J."/>
            <person name="Singh A."/>
            <person name="Wilkins M.J."/>
            <person name="Williams K.H."/>
            <person name="Banfield J.F."/>
        </authorList>
    </citation>
    <scope>NUCLEOTIDE SEQUENCE [LARGE SCALE GENOMIC DNA]</scope>
</reference>
<organism evidence="1 2">
    <name type="scientific">Candidatus Kaiserbacteria bacterium GW2011_GWA2_52_12</name>
    <dbReference type="NCBI Taxonomy" id="1618671"/>
    <lineage>
        <taxon>Bacteria</taxon>
        <taxon>Candidatus Kaiseribacteriota</taxon>
    </lineage>
</organism>
<dbReference type="Proteomes" id="UP000034273">
    <property type="component" value="Unassembled WGS sequence"/>
</dbReference>
<dbReference type="STRING" id="1618671.UY67_C0034G0018"/>
<name>A0A0G1WVW0_9BACT</name>
<accession>A0A0G1WVW0</accession>
<evidence type="ECO:0000313" key="2">
    <source>
        <dbReference type="Proteomes" id="UP000034273"/>
    </source>
</evidence>
<sequence>MCGLPHRVFCAVVYNVGMAKNAKKGHGREGVVKDRSQVYIGGYATVS</sequence>